<accession>A0A4Y2PB70</accession>
<dbReference type="Proteomes" id="UP000499080">
    <property type="component" value="Unassembled WGS sequence"/>
</dbReference>
<evidence type="ECO:0000256" key="1">
    <source>
        <dbReference type="SAM" id="MobiDB-lite"/>
    </source>
</evidence>
<organism evidence="2 3">
    <name type="scientific">Araneus ventricosus</name>
    <name type="common">Orbweaver spider</name>
    <name type="synonym">Epeira ventricosa</name>
    <dbReference type="NCBI Taxonomy" id="182803"/>
    <lineage>
        <taxon>Eukaryota</taxon>
        <taxon>Metazoa</taxon>
        <taxon>Ecdysozoa</taxon>
        <taxon>Arthropoda</taxon>
        <taxon>Chelicerata</taxon>
        <taxon>Arachnida</taxon>
        <taxon>Araneae</taxon>
        <taxon>Araneomorphae</taxon>
        <taxon>Entelegynae</taxon>
        <taxon>Araneoidea</taxon>
        <taxon>Araneidae</taxon>
        <taxon>Araneus</taxon>
    </lineage>
</organism>
<evidence type="ECO:0000313" key="2">
    <source>
        <dbReference type="EMBL" id="GBN48289.1"/>
    </source>
</evidence>
<dbReference type="EMBL" id="BGPR01010847">
    <property type="protein sequence ID" value="GBN48289.1"/>
    <property type="molecule type" value="Genomic_DNA"/>
</dbReference>
<feature type="compositionally biased region" description="Basic and acidic residues" evidence="1">
    <location>
        <begin position="7"/>
        <end position="19"/>
    </location>
</feature>
<comment type="caution">
    <text evidence="2">The sequence shown here is derived from an EMBL/GenBank/DDBJ whole genome shotgun (WGS) entry which is preliminary data.</text>
</comment>
<proteinExistence type="predicted"/>
<reference evidence="2 3" key="1">
    <citation type="journal article" date="2019" name="Sci. Rep.">
        <title>Orb-weaving spider Araneus ventricosus genome elucidates the spidroin gene catalogue.</title>
        <authorList>
            <person name="Kono N."/>
            <person name="Nakamura H."/>
            <person name="Ohtoshi R."/>
            <person name="Moran D.A.P."/>
            <person name="Shinohara A."/>
            <person name="Yoshida Y."/>
            <person name="Fujiwara M."/>
            <person name="Mori M."/>
            <person name="Tomita M."/>
            <person name="Arakawa K."/>
        </authorList>
    </citation>
    <scope>NUCLEOTIDE SEQUENCE [LARGE SCALE GENOMIC DNA]</scope>
</reference>
<name>A0A4Y2PB70_ARAVE</name>
<feature type="region of interest" description="Disordered" evidence="1">
    <location>
        <begin position="1"/>
        <end position="21"/>
    </location>
</feature>
<gene>
    <name evidence="2" type="ORF">AVEN_212568_1</name>
</gene>
<keyword evidence="3" id="KW-1185">Reference proteome</keyword>
<sequence>MPSFLRISKERMDRPDRSPEFNTSKQIFDYVGRQMVVQSSPLGTVQSLHRELPFVPILVRDNLILSMERQCKECISVRGGNISY</sequence>
<dbReference type="AlphaFoldDB" id="A0A4Y2PB70"/>
<protein>
    <submittedName>
        <fullName evidence="2">Uncharacterized protein</fullName>
    </submittedName>
</protein>
<evidence type="ECO:0000313" key="3">
    <source>
        <dbReference type="Proteomes" id="UP000499080"/>
    </source>
</evidence>